<gene>
    <name evidence="7" type="ORF">EPICR_120032</name>
</gene>
<dbReference type="Pfam" id="PF08148">
    <property type="entry name" value="DSHCT"/>
    <property type="match status" value="1"/>
</dbReference>
<evidence type="ECO:0000256" key="2">
    <source>
        <dbReference type="ARBA" id="ARBA00022801"/>
    </source>
</evidence>
<dbReference type="Pfam" id="PF00270">
    <property type="entry name" value="DEAD"/>
    <property type="match status" value="1"/>
</dbReference>
<dbReference type="AlphaFoldDB" id="A0A484HD18"/>
<protein>
    <submittedName>
        <fullName evidence="7">ATP-dependent DNA helicase</fullName>
    </submittedName>
</protein>
<dbReference type="GO" id="GO:0005524">
    <property type="term" value="F:ATP binding"/>
    <property type="evidence" value="ECO:0007669"/>
    <property type="project" value="UniProtKB-KW"/>
</dbReference>
<feature type="domain" description="Helicase ATP-binding" evidence="6">
    <location>
        <begin position="64"/>
        <end position="224"/>
    </location>
</feature>
<proteinExistence type="predicted"/>
<dbReference type="GO" id="GO:0016787">
    <property type="term" value="F:hydrolase activity"/>
    <property type="evidence" value="ECO:0007669"/>
    <property type="project" value="UniProtKB-KW"/>
</dbReference>
<dbReference type="InterPro" id="IPR027417">
    <property type="entry name" value="P-loop_NTPase"/>
</dbReference>
<dbReference type="InterPro" id="IPR011545">
    <property type="entry name" value="DEAD/DEAH_box_helicase_dom"/>
</dbReference>
<dbReference type="Gene3D" id="3.40.50.300">
    <property type="entry name" value="P-loop containing nucleotide triphosphate hydrolases"/>
    <property type="match status" value="2"/>
</dbReference>
<sequence length="708" mass="78531">MAFSEKPPGRLRKKRFSRAGKPRRKRPQILKIKPGADSSLKSVFGGIGVPGKKEFVPDPFQKEAVEKIAVSDCLVTAPTGSGKTWIAKEAMAAVRQKGGRSWYASPLKALSNSKHIEFSEDFGAENVGILTGDRKENASAPVIVGTTEILRNHLYDAMIQGESLAADLVILDEAHFLGDPERGVVWEEIMIYLPERIPLLLLSATIGNADEIAQWLFSIRRRECFVVRETRRPTPLYPLFMHPGGTLSPLLAPGPSGDETRPGKKLGKKVQRYLKADFPPLMALPRRLPPFGEILDVLEKYRLLPAIFFLKSRADCDAALKLCARGAPAGESARERIAERLPALLEGNPRMEEHGQRRFLERFAAGAHHSGQLPAWKLILEALMTEGLLRAVFATSTVAAGVNFPARTIVFLNSDKFDGTAFFPLTPTEFHQMSGRAGRRGMDKIGFALLLPGVHMDIRHMGRLFSAPPSGIQSRIKINFSMTLNLAHSHSMDGIRTLLDRSLAAWQMSGKGRSKKKKNAGERLWKEFLRHLDFLKKQGYVRKDGSLSPDGEWACRLRVDQPMMIGQCLREGLFPDDNPAFLAALCAVFVNEREFFDGAAARAAPGGLKKAFSNMAKELEPFREHMEDNRFLARPLFFTPAVIIYLWASGFSWESVLEISGLAEGDLAMLIFRTADNLRHIQALGDFFPDISQKAGAVAQSMLRDPVA</sequence>
<dbReference type="GO" id="GO:0070478">
    <property type="term" value="P:nuclear-transcribed mRNA catabolic process, 3'-5' exonucleolytic nonsense-mediated decay"/>
    <property type="evidence" value="ECO:0007669"/>
    <property type="project" value="TreeGrafter"/>
</dbReference>
<evidence type="ECO:0000313" key="7">
    <source>
        <dbReference type="EMBL" id="VEN73136.1"/>
    </source>
</evidence>
<dbReference type="PANTHER" id="PTHR12131">
    <property type="entry name" value="ATP-DEPENDENT RNA AND DNA HELICASE"/>
    <property type="match status" value="1"/>
</dbReference>
<dbReference type="Gene3D" id="1.10.3380.30">
    <property type="match status" value="1"/>
</dbReference>
<evidence type="ECO:0000256" key="5">
    <source>
        <dbReference type="SAM" id="MobiDB-lite"/>
    </source>
</evidence>
<dbReference type="SMART" id="SM00490">
    <property type="entry name" value="HELICc"/>
    <property type="match status" value="1"/>
</dbReference>
<dbReference type="PANTHER" id="PTHR12131:SF1">
    <property type="entry name" value="ATP-DEPENDENT RNA HELICASE SUPV3L1, MITOCHONDRIAL-RELATED"/>
    <property type="match status" value="1"/>
</dbReference>
<evidence type="ECO:0000256" key="1">
    <source>
        <dbReference type="ARBA" id="ARBA00022741"/>
    </source>
</evidence>
<organism evidence="7">
    <name type="scientific">uncultured Desulfobacteraceae bacterium</name>
    <dbReference type="NCBI Taxonomy" id="218296"/>
    <lineage>
        <taxon>Bacteria</taxon>
        <taxon>Pseudomonadati</taxon>
        <taxon>Thermodesulfobacteriota</taxon>
        <taxon>Desulfobacteria</taxon>
        <taxon>Desulfobacterales</taxon>
        <taxon>Desulfobacteraceae</taxon>
        <taxon>environmental samples</taxon>
    </lineage>
</organism>
<dbReference type="PROSITE" id="PS51192">
    <property type="entry name" value="HELICASE_ATP_BIND_1"/>
    <property type="match status" value="1"/>
</dbReference>
<evidence type="ECO:0000256" key="3">
    <source>
        <dbReference type="ARBA" id="ARBA00022806"/>
    </source>
</evidence>
<accession>A0A484HD18</accession>
<name>A0A484HD18_9BACT</name>
<feature type="compositionally biased region" description="Basic residues" evidence="5">
    <location>
        <begin position="9"/>
        <end position="28"/>
    </location>
</feature>
<dbReference type="InterPro" id="IPR050699">
    <property type="entry name" value="RNA-DNA_Helicase"/>
</dbReference>
<reference evidence="7" key="1">
    <citation type="submission" date="2019-01" db="EMBL/GenBank/DDBJ databases">
        <authorList>
            <consortium name="Genoscope - CEA"/>
            <person name="William W."/>
        </authorList>
    </citation>
    <scope>NUCLEOTIDE SEQUENCE</scope>
    <source>
        <strain evidence="7">CR-1</strain>
    </source>
</reference>
<dbReference type="EMBL" id="CAACVI010000004">
    <property type="protein sequence ID" value="VEN73136.1"/>
    <property type="molecule type" value="Genomic_DNA"/>
</dbReference>
<dbReference type="GO" id="GO:0004386">
    <property type="term" value="F:helicase activity"/>
    <property type="evidence" value="ECO:0007669"/>
    <property type="project" value="UniProtKB-KW"/>
</dbReference>
<dbReference type="SMART" id="SM01142">
    <property type="entry name" value="DSHCT"/>
    <property type="match status" value="1"/>
</dbReference>
<dbReference type="SUPFAM" id="SSF52540">
    <property type="entry name" value="P-loop containing nucleoside triphosphate hydrolases"/>
    <property type="match status" value="1"/>
</dbReference>
<dbReference type="GO" id="GO:0003676">
    <property type="term" value="F:nucleic acid binding"/>
    <property type="evidence" value="ECO:0007669"/>
    <property type="project" value="InterPro"/>
</dbReference>
<evidence type="ECO:0000256" key="4">
    <source>
        <dbReference type="ARBA" id="ARBA00022840"/>
    </source>
</evidence>
<dbReference type="InterPro" id="IPR014001">
    <property type="entry name" value="Helicase_ATP-bd"/>
</dbReference>
<keyword evidence="1" id="KW-0547">Nucleotide-binding</keyword>
<keyword evidence="3 7" id="KW-0347">Helicase</keyword>
<dbReference type="GO" id="GO:0055087">
    <property type="term" value="C:Ski complex"/>
    <property type="evidence" value="ECO:0007669"/>
    <property type="project" value="TreeGrafter"/>
</dbReference>
<dbReference type="InterPro" id="IPR001650">
    <property type="entry name" value="Helicase_C-like"/>
</dbReference>
<dbReference type="InterPro" id="IPR012961">
    <property type="entry name" value="Ski2/MTR4_C"/>
</dbReference>
<keyword evidence="2" id="KW-0378">Hydrolase</keyword>
<evidence type="ECO:0000259" key="6">
    <source>
        <dbReference type="PROSITE" id="PS51192"/>
    </source>
</evidence>
<keyword evidence="4" id="KW-0067">ATP-binding</keyword>
<feature type="region of interest" description="Disordered" evidence="5">
    <location>
        <begin position="1"/>
        <end position="32"/>
    </location>
</feature>
<dbReference type="SMART" id="SM00487">
    <property type="entry name" value="DEXDc"/>
    <property type="match status" value="1"/>
</dbReference>